<sequence length="147" mass="16190">MSSNKGGISMNSKCFTMIEMVVVIVIIATLAAVATPMYFNYVKSSRAGAAKMQIGIFEQCIFDYRVHMKKLPASLEDLVKNNSGSKRWKGPYLKGGVIPQDPWGNDYIYKKPGDHGEFDIISYGADGQPGGEDEDADIGNWTVVEEE</sequence>
<keyword evidence="4" id="KW-1185">Reference proteome</keyword>
<keyword evidence="1" id="KW-0472">Membrane</keyword>
<comment type="caution">
    <text evidence="3">The sequence shown here is derived from an EMBL/GenBank/DDBJ whole genome shotgun (WGS) entry which is preliminary data.</text>
</comment>
<dbReference type="NCBIfam" id="TIGR02532">
    <property type="entry name" value="IV_pilin_GFxxxE"/>
    <property type="match status" value="1"/>
</dbReference>
<dbReference type="InterPro" id="IPR012902">
    <property type="entry name" value="N_methyl_site"/>
</dbReference>
<dbReference type="SUPFAM" id="SSF54523">
    <property type="entry name" value="Pili subunits"/>
    <property type="match status" value="1"/>
</dbReference>
<gene>
    <name evidence="3" type="primary">gspG</name>
    <name evidence="3" type="ORF">FYJ85_10880</name>
</gene>
<dbReference type="EMBL" id="VUNS01000010">
    <property type="protein sequence ID" value="MST97542.1"/>
    <property type="molecule type" value="Genomic_DNA"/>
</dbReference>
<dbReference type="Pfam" id="PF07963">
    <property type="entry name" value="N_methyl"/>
    <property type="match status" value="1"/>
</dbReference>
<keyword evidence="1" id="KW-1133">Transmembrane helix</keyword>
<dbReference type="Gene3D" id="3.30.700.10">
    <property type="entry name" value="Glycoprotein, Type 4 Pilin"/>
    <property type="match status" value="1"/>
</dbReference>
<dbReference type="InterPro" id="IPR013545">
    <property type="entry name" value="T2SS_protein-GspG_C"/>
</dbReference>
<evidence type="ECO:0000256" key="1">
    <source>
        <dbReference type="SAM" id="Phobius"/>
    </source>
</evidence>
<reference evidence="3 4" key="1">
    <citation type="submission" date="2019-08" db="EMBL/GenBank/DDBJ databases">
        <title>In-depth cultivation of the pig gut microbiome towards novel bacterial diversity and tailored functional studies.</title>
        <authorList>
            <person name="Wylensek D."/>
            <person name="Hitch T.C.A."/>
            <person name="Clavel T."/>
        </authorList>
    </citation>
    <scope>NUCLEOTIDE SEQUENCE [LARGE SCALE GENOMIC DNA]</scope>
    <source>
        <strain evidence="3 4">BBE-744-WT-12</strain>
    </source>
</reference>
<dbReference type="Proteomes" id="UP000435649">
    <property type="component" value="Unassembled WGS sequence"/>
</dbReference>
<proteinExistence type="predicted"/>
<name>A0A844G3P0_9BACT</name>
<dbReference type="AlphaFoldDB" id="A0A844G3P0"/>
<keyword evidence="1" id="KW-0812">Transmembrane</keyword>
<evidence type="ECO:0000313" key="4">
    <source>
        <dbReference type="Proteomes" id="UP000435649"/>
    </source>
</evidence>
<evidence type="ECO:0000259" key="2">
    <source>
        <dbReference type="Pfam" id="PF08334"/>
    </source>
</evidence>
<dbReference type="NCBIfam" id="TIGR01710">
    <property type="entry name" value="typeII_sec_gspG"/>
    <property type="match status" value="1"/>
</dbReference>
<feature type="domain" description="Type II secretion system protein GspG C-terminal" evidence="2">
    <location>
        <begin position="39"/>
        <end position="141"/>
    </location>
</feature>
<evidence type="ECO:0000313" key="3">
    <source>
        <dbReference type="EMBL" id="MST97542.1"/>
    </source>
</evidence>
<accession>A0A844G3P0</accession>
<dbReference type="GO" id="GO:0015628">
    <property type="term" value="P:protein secretion by the type II secretion system"/>
    <property type="evidence" value="ECO:0007669"/>
    <property type="project" value="InterPro"/>
</dbReference>
<protein>
    <submittedName>
        <fullName evidence="3">Type II secretion system protein GspG</fullName>
    </submittedName>
</protein>
<dbReference type="InterPro" id="IPR045584">
    <property type="entry name" value="Pilin-like"/>
</dbReference>
<dbReference type="GO" id="GO:0015627">
    <property type="term" value="C:type II protein secretion system complex"/>
    <property type="evidence" value="ECO:0007669"/>
    <property type="project" value="InterPro"/>
</dbReference>
<feature type="transmembrane region" description="Helical" evidence="1">
    <location>
        <begin position="20"/>
        <end position="42"/>
    </location>
</feature>
<organism evidence="3 4">
    <name type="scientific">Victivallis lenta</name>
    <dbReference type="NCBI Taxonomy" id="2606640"/>
    <lineage>
        <taxon>Bacteria</taxon>
        <taxon>Pseudomonadati</taxon>
        <taxon>Lentisphaerota</taxon>
        <taxon>Lentisphaeria</taxon>
        <taxon>Victivallales</taxon>
        <taxon>Victivallaceae</taxon>
        <taxon>Victivallis</taxon>
    </lineage>
</organism>
<dbReference type="Pfam" id="PF08334">
    <property type="entry name" value="T2SSG"/>
    <property type="match status" value="1"/>
</dbReference>
<dbReference type="InterPro" id="IPR010054">
    <property type="entry name" value="Type2_sec_GspG"/>
</dbReference>